<dbReference type="EMBL" id="MT142079">
    <property type="protein sequence ID" value="QJA74175.1"/>
    <property type="molecule type" value="Genomic_DNA"/>
</dbReference>
<feature type="coiled-coil region" evidence="1">
    <location>
        <begin position="65"/>
        <end position="137"/>
    </location>
</feature>
<protein>
    <submittedName>
        <fullName evidence="3">Uncharacterized protein</fullName>
    </submittedName>
</protein>
<sequence>MDEKEIMTNELEGLKKDIEKYQTIKSNLLSDIHSAEIQKENKDNVNTVGLLNKVHEREIAVKVREDKIQSRIEDVERKETSLKDRVRDLEKREQNYLDLEEKRAKLNEERSNFNIYKFNVERELEKARIIIEEASQKGSELKVKEESLRAREKGILKQEKSWNDRIGELEIERKKFEIEKQNKEVVNV</sequence>
<organism evidence="3">
    <name type="scientific">viral metagenome</name>
    <dbReference type="NCBI Taxonomy" id="1070528"/>
    <lineage>
        <taxon>unclassified sequences</taxon>
        <taxon>metagenomes</taxon>
        <taxon>organismal metagenomes</taxon>
    </lineage>
</organism>
<reference evidence="3" key="1">
    <citation type="submission" date="2020-03" db="EMBL/GenBank/DDBJ databases">
        <title>The deep terrestrial virosphere.</title>
        <authorList>
            <person name="Holmfeldt K."/>
            <person name="Nilsson E."/>
            <person name="Simone D."/>
            <person name="Lopez-Fernandez M."/>
            <person name="Wu X."/>
            <person name="de Brujin I."/>
            <person name="Lundin D."/>
            <person name="Andersson A."/>
            <person name="Bertilsson S."/>
            <person name="Dopson M."/>
        </authorList>
    </citation>
    <scope>NUCLEOTIDE SEQUENCE</scope>
    <source>
        <strain evidence="3">MM415A02088</strain>
        <strain evidence="2">MM415B01456</strain>
    </source>
</reference>
<proteinExistence type="predicted"/>
<gene>
    <name evidence="3" type="ORF">MM415A02088_0008</name>
    <name evidence="2" type="ORF">MM415B01456_0012</name>
</gene>
<name>A0A6M3K012_9ZZZZ</name>
<evidence type="ECO:0000256" key="1">
    <source>
        <dbReference type="SAM" id="Coils"/>
    </source>
</evidence>
<dbReference type="AlphaFoldDB" id="A0A6M3K012"/>
<accession>A0A6M3K012</accession>
<evidence type="ECO:0000313" key="2">
    <source>
        <dbReference type="EMBL" id="QJA58390.1"/>
    </source>
</evidence>
<evidence type="ECO:0000313" key="3">
    <source>
        <dbReference type="EMBL" id="QJA74175.1"/>
    </source>
</evidence>
<dbReference type="EMBL" id="MT141321">
    <property type="protein sequence ID" value="QJA58390.1"/>
    <property type="molecule type" value="Genomic_DNA"/>
</dbReference>
<feature type="coiled-coil region" evidence="1">
    <location>
        <begin position="4"/>
        <end position="31"/>
    </location>
</feature>
<keyword evidence="1" id="KW-0175">Coiled coil</keyword>